<protein>
    <submittedName>
        <fullName evidence="2">Uncharacterized protein</fullName>
    </submittedName>
</protein>
<accession>A0A3M0A4J1</accession>
<gene>
    <name evidence="2" type="ORF">DFR27_2350</name>
</gene>
<dbReference type="Proteomes" id="UP000267187">
    <property type="component" value="Unassembled WGS sequence"/>
</dbReference>
<evidence type="ECO:0000313" key="2">
    <source>
        <dbReference type="EMBL" id="RMA78419.1"/>
    </source>
</evidence>
<sequence length="136" mass="14862">MSKVQNPYVASVAVVIVFCLVTKPIVRTASPCLSSYLPKCRDEPKKSPSNVYTLKGPYFSFIACKTNLFGKSDCELLNNNYFISFRTEYRHRKNQSLVLAETALDAEQTVAEPGPGAAAEPAERAEAPVEELAVGS</sequence>
<dbReference type="AlphaFoldDB" id="A0A3M0A4J1"/>
<feature type="region of interest" description="Disordered" evidence="1">
    <location>
        <begin position="110"/>
        <end position="136"/>
    </location>
</feature>
<name>A0A3M0A4J1_9GAMM</name>
<reference evidence="2 3" key="1">
    <citation type="submission" date="2018-10" db="EMBL/GenBank/DDBJ databases">
        <title>Genomic Encyclopedia of Type Strains, Phase IV (KMG-IV): sequencing the most valuable type-strain genomes for metagenomic binning, comparative biology and taxonomic classification.</title>
        <authorList>
            <person name="Goeker M."/>
        </authorList>
    </citation>
    <scope>NUCLEOTIDE SEQUENCE [LARGE SCALE GENOMIC DNA]</scope>
    <source>
        <strain evidence="2 3">DSM 25080</strain>
    </source>
</reference>
<comment type="caution">
    <text evidence="2">The sequence shown here is derived from an EMBL/GenBank/DDBJ whole genome shotgun (WGS) entry which is preliminary data.</text>
</comment>
<dbReference type="EMBL" id="REFJ01000006">
    <property type="protein sequence ID" value="RMA78419.1"/>
    <property type="molecule type" value="Genomic_DNA"/>
</dbReference>
<organism evidence="2 3">
    <name type="scientific">Umboniibacter marinipuniceus</name>
    <dbReference type="NCBI Taxonomy" id="569599"/>
    <lineage>
        <taxon>Bacteria</taxon>
        <taxon>Pseudomonadati</taxon>
        <taxon>Pseudomonadota</taxon>
        <taxon>Gammaproteobacteria</taxon>
        <taxon>Cellvibrionales</taxon>
        <taxon>Cellvibrionaceae</taxon>
        <taxon>Umboniibacter</taxon>
    </lineage>
</organism>
<evidence type="ECO:0000313" key="3">
    <source>
        <dbReference type="Proteomes" id="UP000267187"/>
    </source>
</evidence>
<keyword evidence="3" id="KW-1185">Reference proteome</keyword>
<evidence type="ECO:0000256" key="1">
    <source>
        <dbReference type="SAM" id="MobiDB-lite"/>
    </source>
</evidence>
<proteinExistence type="predicted"/>
<feature type="compositionally biased region" description="Low complexity" evidence="1">
    <location>
        <begin position="110"/>
        <end position="120"/>
    </location>
</feature>